<dbReference type="Proteomes" id="UP001161247">
    <property type="component" value="Chromosome 8"/>
</dbReference>
<proteinExistence type="predicted"/>
<name>A0AAV1E7P8_OLDCO</name>
<evidence type="ECO:0000313" key="2">
    <source>
        <dbReference type="Proteomes" id="UP001161247"/>
    </source>
</evidence>
<dbReference type="EMBL" id="OX459125">
    <property type="protein sequence ID" value="CAI9115712.1"/>
    <property type="molecule type" value="Genomic_DNA"/>
</dbReference>
<reference evidence="1" key="1">
    <citation type="submission" date="2023-03" db="EMBL/GenBank/DDBJ databases">
        <authorList>
            <person name="Julca I."/>
        </authorList>
    </citation>
    <scope>NUCLEOTIDE SEQUENCE</scope>
</reference>
<keyword evidence="2" id="KW-1185">Reference proteome</keyword>
<sequence>MSHFDLETRAAVEKMMFDQRQNSMGLPTSEDIDQQQETMKKRLGASFLIWVSLR</sequence>
<organism evidence="1 2">
    <name type="scientific">Oldenlandia corymbosa var. corymbosa</name>
    <dbReference type="NCBI Taxonomy" id="529605"/>
    <lineage>
        <taxon>Eukaryota</taxon>
        <taxon>Viridiplantae</taxon>
        <taxon>Streptophyta</taxon>
        <taxon>Embryophyta</taxon>
        <taxon>Tracheophyta</taxon>
        <taxon>Spermatophyta</taxon>
        <taxon>Magnoliopsida</taxon>
        <taxon>eudicotyledons</taxon>
        <taxon>Gunneridae</taxon>
        <taxon>Pentapetalae</taxon>
        <taxon>asterids</taxon>
        <taxon>lamiids</taxon>
        <taxon>Gentianales</taxon>
        <taxon>Rubiaceae</taxon>
        <taxon>Rubioideae</taxon>
        <taxon>Spermacoceae</taxon>
        <taxon>Hedyotis-Oldenlandia complex</taxon>
        <taxon>Oldenlandia</taxon>
    </lineage>
</organism>
<protein>
    <submittedName>
        <fullName evidence="1">OLC1v1016698C1</fullName>
    </submittedName>
</protein>
<accession>A0AAV1E7P8</accession>
<gene>
    <name evidence="1" type="ORF">OLC1_LOCUS22181</name>
</gene>
<dbReference type="AlphaFoldDB" id="A0AAV1E7P8"/>
<evidence type="ECO:0000313" key="1">
    <source>
        <dbReference type="EMBL" id="CAI9115712.1"/>
    </source>
</evidence>